<feature type="transmembrane region" description="Helical" evidence="1">
    <location>
        <begin position="20"/>
        <end position="38"/>
    </location>
</feature>
<protein>
    <submittedName>
        <fullName evidence="2">ABC superfamily ATP binding cassette transporter, membrane protein</fullName>
    </submittedName>
</protein>
<dbReference type="Proteomes" id="UP000051999">
    <property type="component" value="Unassembled WGS sequence"/>
</dbReference>
<dbReference type="PANTHER" id="PTHR37305:SF1">
    <property type="entry name" value="MEMBRANE PROTEIN"/>
    <property type="match status" value="1"/>
</dbReference>
<feature type="transmembrane region" description="Helical" evidence="1">
    <location>
        <begin position="94"/>
        <end position="120"/>
    </location>
</feature>
<keyword evidence="1" id="KW-0812">Transmembrane</keyword>
<dbReference type="RefSeq" id="WP_017263073.1">
    <property type="nucleotide sequence ID" value="NZ_AUAW01000022.1"/>
</dbReference>
<evidence type="ECO:0000313" key="3">
    <source>
        <dbReference type="Proteomes" id="UP000051999"/>
    </source>
</evidence>
<dbReference type="AlphaFoldDB" id="A0A0R1R9W7"/>
<feature type="transmembrane region" description="Helical" evidence="1">
    <location>
        <begin position="228"/>
        <end position="249"/>
    </location>
</feature>
<feature type="transmembrane region" description="Helical" evidence="1">
    <location>
        <begin position="140"/>
        <end position="162"/>
    </location>
</feature>
<keyword evidence="3" id="KW-1185">Reference proteome</keyword>
<feature type="transmembrane region" description="Helical" evidence="1">
    <location>
        <begin position="54"/>
        <end position="73"/>
    </location>
</feature>
<dbReference type="STRING" id="1114972.FD35_GL001091"/>
<evidence type="ECO:0000256" key="1">
    <source>
        <dbReference type="SAM" id="Phobius"/>
    </source>
</evidence>
<dbReference type="PATRIC" id="fig|1114972.6.peg.1106"/>
<reference evidence="2 3" key="1">
    <citation type="journal article" date="2015" name="Genome Announc.">
        <title>Expanding the biotechnology potential of lactobacilli through comparative genomics of 213 strains and associated genera.</title>
        <authorList>
            <person name="Sun Z."/>
            <person name="Harris H.M."/>
            <person name="McCann A."/>
            <person name="Guo C."/>
            <person name="Argimon S."/>
            <person name="Zhang W."/>
            <person name="Yang X."/>
            <person name="Jeffery I.B."/>
            <person name="Cooney J.C."/>
            <person name="Kagawa T.F."/>
            <person name="Liu W."/>
            <person name="Song Y."/>
            <person name="Salvetti E."/>
            <person name="Wrobel A."/>
            <person name="Rasinkangas P."/>
            <person name="Parkhill J."/>
            <person name="Rea M.C."/>
            <person name="O'Sullivan O."/>
            <person name="Ritari J."/>
            <person name="Douillard F.P."/>
            <person name="Paul Ross R."/>
            <person name="Yang R."/>
            <person name="Briner A.E."/>
            <person name="Felis G.E."/>
            <person name="de Vos W.M."/>
            <person name="Barrangou R."/>
            <person name="Klaenhammer T.R."/>
            <person name="Caufield P.W."/>
            <person name="Cui Y."/>
            <person name="Zhang H."/>
            <person name="O'Toole P.W."/>
        </authorList>
    </citation>
    <scope>NUCLEOTIDE SEQUENCE [LARGE SCALE GENOMIC DNA]</scope>
    <source>
        <strain evidence="2 3">DSM 15814</strain>
    </source>
</reference>
<dbReference type="eggNOG" id="COG1277">
    <property type="taxonomic scope" value="Bacteria"/>
</dbReference>
<comment type="caution">
    <text evidence="2">The sequence shown here is derived from an EMBL/GenBank/DDBJ whole genome shotgun (WGS) entry which is preliminary data.</text>
</comment>
<name>A0A0R1R9W7_9LACO</name>
<evidence type="ECO:0000313" key="2">
    <source>
        <dbReference type="EMBL" id="KRL53457.1"/>
    </source>
</evidence>
<dbReference type="OrthoDB" id="2295852at2"/>
<keyword evidence="1" id="KW-1133">Transmembrane helix</keyword>
<sequence>MRFSLYQEFYKLMHQKMVWVSPLVLLGLMVTTGLTIGYNESKLLMTTCYDAPDWIILILAVVGATFFSMEFQNNAILTLIYKSANKRAVYFSKYIVILGYNILLHVIAMAFTFVLWMTPLSRPVSWSMLYLYHQPLWENMLKTSAIDVLTTTFIISLIFLLSCLINSNAIVISVSLLMIFVGQFISASLLNGNKAVHILRWNPFNLTNLTRQYYNYATYVDTSHLSNVQLLCSTASYIVIFVTAGYLIFRKKRF</sequence>
<dbReference type="Pfam" id="PF12730">
    <property type="entry name" value="ABC2_membrane_4"/>
    <property type="match status" value="1"/>
</dbReference>
<proteinExistence type="predicted"/>
<dbReference type="EMBL" id="AZFF01000019">
    <property type="protein sequence ID" value="KRL53457.1"/>
    <property type="molecule type" value="Genomic_DNA"/>
</dbReference>
<feature type="transmembrane region" description="Helical" evidence="1">
    <location>
        <begin position="169"/>
        <end position="190"/>
    </location>
</feature>
<organism evidence="2 3">
    <name type="scientific">Furfurilactobacillus rossiae DSM 15814</name>
    <dbReference type="NCBI Taxonomy" id="1114972"/>
    <lineage>
        <taxon>Bacteria</taxon>
        <taxon>Bacillati</taxon>
        <taxon>Bacillota</taxon>
        <taxon>Bacilli</taxon>
        <taxon>Lactobacillales</taxon>
        <taxon>Lactobacillaceae</taxon>
        <taxon>Furfurilactobacillus</taxon>
    </lineage>
</organism>
<keyword evidence="1" id="KW-0472">Membrane</keyword>
<accession>A0A0R1R9W7</accession>
<gene>
    <name evidence="2" type="ORF">FD35_GL001091</name>
</gene>
<dbReference type="PANTHER" id="PTHR37305">
    <property type="entry name" value="INTEGRAL MEMBRANE PROTEIN-RELATED"/>
    <property type="match status" value="1"/>
</dbReference>